<evidence type="ECO:0000313" key="2">
    <source>
        <dbReference type="EMBL" id="QBF28844.1"/>
    </source>
</evidence>
<dbReference type="InterPro" id="IPR011042">
    <property type="entry name" value="6-blade_b-propeller_TolB-like"/>
</dbReference>
<feature type="domain" description="Peptidase S9 prolyl oligopeptidase catalytic" evidence="1">
    <location>
        <begin position="405"/>
        <end position="610"/>
    </location>
</feature>
<accession>A0A411MPP4</accession>
<dbReference type="PANTHER" id="PTHR43056">
    <property type="entry name" value="PEPTIDASE S9 PROLYL OLIGOPEPTIDASE"/>
    <property type="match status" value="1"/>
</dbReference>
<dbReference type="InterPro" id="IPR029058">
    <property type="entry name" value="AB_hydrolase_fold"/>
</dbReference>
<dbReference type="GO" id="GO:0008236">
    <property type="term" value="F:serine-type peptidase activity"/>
    <property type="evidence" value="ECO:0007669"/>
    <property type="project" value="InterPro"/>
</dbReference>
<protein>
    <submittedName>
        <fullName evidence="2">S9 family peptidase</fullName>
    </submittedName>
</protein>
<dbReference type="InterPro" id="IPR050585">
    <property type="entry name" value="Xaa-Pro_dipeptidyl-ppase/CocE"/>
</dbReference>
<dbReference type="SUPFAM" id="SSF53474">
    <property type="entry name" value="alpha/beta-Hydrolases"/>
    <property type="match status" value="1"/>
</dbReference>
<keyword evidence="3" id="KW-1185">Reference proteome</keyword>
<dbReference type="Gene3D" id="2.120.10.30">
    <property type="entry name" value="TolB, C-terminal domain"/>
    <property type="match status" value="1"/>
</dbReference>
<name>A0A411MPP4_9PSED</name>
<gene>
    <name evidence="2" type="ORF">EXN22_25335</name>
</gene>
<dbReference type="Gene3D" id="3.40.50.1820">
    <property type="entry name" value="alpha/beta hydrolase"/>
    <property type="match status" value="1"/>
</dbReference>
<dbReference type="OrthoDB" id="4269629at2"/>
<dbReference type="RefSeq" id="WP_130266593.1">
    <property type="nucleotide sequence ID" value="NZ_CP035952.1"/>
</dbReference>
<evidence type="ECO:0000259" key="1">
    <source>
        <dbReference type="Pfam" id="PF00326"/>
    </source>
</evidence>
<proteinExistence type="predicted"/>
<sequence length="614" mass="67411">MSETPVSLSAAERFSAEQAVAAGTDFAELRVAAQGLFWNEFRPSDGACRIWHWRAGQARCLTPNGFSVRSRVYEYGGGSFCLSDDGLVFVNEADQQLYAQDLDGGLPQLLSTGQCRFGDLRWANGQVLAVEESHGPGAVQHRLVAIAKGLREVLAEGADFYASPTVSADGTRLAWIEWSRPDQPWTATRLLYRQRQEDGQWGEPQCVAGSDGPQQSLQQPRFDGQGRLYCLSDRNGFWQPWGETATGWNPLPAAAADHAGAPWQLAASTWLPLDRHSYLASWFDNGFSRLGVCLADGSVEDYSGDYSRFRCLDLDEQHIYAIASSAICSPAVITINRHTHAVQILAGGALPLPAERISRPQALCYPSGDGIAHGFFYPPMNDDAQPPLLVFIHGGPTSACFPVLDPRIQYWTQRGFAVADLNYRGSSGYGRDYRQALHLRWGEVDVEDACAVVAHLAERKLIDPQRAFIRGGSAGGYTTLCALAFHAVFRAGASLYGVSDPQALARATHKFEGDYLDWLIGDPVADAERYQQRTPLLHAANIKVPVIFFQGELDAVVVPEQTRSMLDALKANGVRAEGHFYPSERHGFRTASNLAHALEAEWKFYSTTLASDHT</sequence>
<dbReference type="KEGG" id="ptk:EXN22_25335"/>
<dbReference type="Pfam" id="PF00326">
    <property type="entry name" value="Peptidase_S9"/>
    <property type="match status" value="1"/>
</dbReference>
<dbReference type="AlphaFoldDB" id="A0A411MPP4"/>
<organism evidence="2 3">
    <name type="scientific">Pseudomonas tructae</name>
    <dbReference type="NCBI Taxonomy" id="2518644"/>
    <lineage>
        <taxon>Bacteria</taxon>
        <taxon>Pseudomonadati</taxon>
        <taxon>Pseudomonadota</taxon>
        <taxon>Gammaproteobacteria</taxon>
        <taxon>Pseudomonadales</taxon>
        <taxon>Pseudomonadaceae</taxon>
        <taxon>Pseudomonas</taxon>
    </lineage>
</organism>
<evidence type="ECO:0000313" key="3">
    <source>
        <dbReference type="Proteomes" id="UP000291130"/>
    </source>
</evidence>
<dbReference type="PANTHER" id="PTHR43056:SF5">
    <property type="entry name" value="PEPTIDASE S9 PROLYL OLIGOPEPTIDASE CATALYTIC DOMAIN-CONTAINING PROTEIN"/>
    <property type="match status" value="1"/>
</dbReference>
<dbReference type="GO" id="GO:0006508">
    <property type="term" value="P:proteolysis"/>
    <property type="evidence" value="ECO:0007669"/>
    <property type="project" value="InterPro"/>
</dbReference>
<dbReference type="EMBL" id="CP035952">
    <property type="protein sequence ID" value="QBF28844.1"/>
    <property type="molecule type" value="Genomic_DNA"/>
</dbReference>
<reference evidence="2 3" key="1">
    <citation type="submission" date="2019-02" db="EMBL/GenBank/DDBJ databases">
        <title>Complete genome sequence of Pseudomonas sp. SNU WT1 isolated from rainbow trout.</title>
        <authorList>
            <person name="Oh W.T."/>
            <person name="Park S.C."/>
        </authorList>
    </citation>
    <scope>NUCLEOTIDE SEQUENCE [LARGE SCALE GENOMIC DNA]</scope>
    <source>
        <strain evidence="2 3">SNU WT1</strain>
    </source>
</reference>
<dbReference type="Proteomes" id="UP000291130">
    <property type="component" value="Chromosome"/>
</dbReference>
<dbReference type="SUPFAM" id="SSF82171">
    <property type="entry name" value="DPP6 N-terminal domain-like"/>
    <property type="match status" value="1"/>
</dbReference>
<dbReference type="InterPro" id="IPR001375">
    <property type="entry name" value="Peptidase_S9_cat"/>
</dbReference>